<dbReference type="Gene3D" id="3.40.50.2300">
    <property type="match status" value="2"/>
</dbReference>
<keyword evidence="8" id="KW-1185">Reference proteome</keyword>
<evidence type="ECO:0000256" key="2">
    <source>
        <dbReference type="ARBA" id="ARBA00007639"/>
    </source>
</evidence>
<dbReference type="EMBL" id="CP043494">
    <property type="protein sequence ID" value="WNG52099.1"/>
    <property type="molecule type" value="Genomic_DNA"/>
</dbReference>
<protein>
    <submittedName>
        <fullName evidence="7">Substrate-binding domain-containing protein</fullName>
    </submittedName>
</protein>
<gene>
    <name evidence="7" type="ORF">F0U60_54335</name>
</gene>
<dbReference type="Proteomes" id="UP001611383">
    <property type="component" value="Chromosome"/>
</dbReference>
<proteinExistence type="inferred from homology"/>
<feature type="region of interest" description="Disordered" evidence="4">
    <location>
        <begin position="386"/>
        <end position="408"/>
    </location>
</feature>
<evidence type="ECO:0000313" key="8">
    <source>
        <dbReference type="Proteomes" id="UP001611383"/>
    </source>
</evidence>
<dbReference type="PANTHER" id="PTHR46847:SF2">
    <property type="entry name" value="ABC TRANSPORTER SUGAR-BINDING PROTEIN"/>
    <property type="match status" value="1"/>
</dbReference>
<feature type="signal peptide" evidence="5">
    <location>
        <begin position="1"/>
        <end position="30"/>
    </location>
</feature>
<dbReference type="SUPFAM" id="SSF53822">
    <property type="entry name" value="Periplasmic binding protein-like I"/>
    <property type="match status" value="1"/>
</dbReference>
<sequence length="408" mass="44765">MPRSAFPWRLGVILASLLLLVGAAPPGAPAPPPSTPAAPAPRRMRVVFLDALPDRPFRRNVVGAMRAAANDLGIDFVDYVLSHWPGEILEQTRRLVSGPERPDYLITSIHRGIGTRILEVAEQAGVPVFVINSGLRPEDRQRVGGPREHFLHWLGQMLPDDAGAGERLALLLLEAARAHGSSPDTPVRLVALEGPRRDTSAILRNEGLHHALAGRMGAELLQSVSASWLGDEARRKTFLLLRRYPGAQVVWAANDDMALGAVRGMEDVGRRPGEDVWVGGIDWTPQALQAVREGKLVTSLGGHFLEGAWALVLLYDHAQGRDFASERLEWHTSFLPLTRANVAGYQDALAQPDWEAFDFRAFSKAANPRLTHYDFSLQTLFAQRDGRLPGGRLDSNATPRPPPHKPRP</sequence>
<organism evidence="7 8">
    <name type="scientific">Archangium minus</name>
    <dbReference type="NCBI Taxonomy" id="83450"/>
    <lineage>
        <taxon>Bacteria</taxon>
        <taxon>Pseudomonadati</taxon>
        <taxon>Myxococcota</taxon>
        <taxon>Myxococcia</taxon>
        <taxon>Myxococcales</taxon>
        <taxon>Cystobacterineae</taxon>
        <taxon>Archangiaceae</taxon>
        <taxon>Archangium</taxon>
    </lineage>
</organism>
<dbReference type="CDD" id="cd06324">
    <property type="entry name" value="PBP1_ABC_sugar_binding-like"/>
    <property type="match status" value="1"/>
</dbReference>
<dbReference type="InterPro" id="IPR028082">
    <property type="entry name" value="Peripla_BP_I"/>
</dbReference>
<evidence type="ECO:0000256" key="5">
    <source>
        <dbReference type="SAM" id="SignalP"/>
    </source>
</evidence>
<comment type="similarity">
    <text evidence="2">Belongs to the bacterial solute-binding protein 2 family.</text>
</comment>
<evidence type="ECO:0000313" key="7">
    <source>
        <dbReference type="EMBL" id="WNG52099.1"/>
    </source>
</evidence>
<reference evidence="7 8" key="1">
    <citation type="submission" date="2019-08" db="EMBL/GenBank/DDBJ databases">
        <title>Archangium and Cystobacter genomes.</title>
        <authorList>
            <person name="Chen I.-C.K."/>
            <person name="Wielgoss S."/>
        </authorList>
    </citation>
    <scope>NUCLEOTIDE SEQUENCE [LARGE SCALE GENOMIC DNA]</scope>
    <source>
        <strain evidence="7 8">Cbm 6</strain>
    </source>
</reference>
<feature type="chain" id="PRO_5046055796" evidence="5">
    <location>
        <begin position="31"/>
        <end position="408"/>
    </location>
</feature>
<accession>A0ABY9X9M4</accession>
<evidence type="ECO:0000259" key="6">
    <source>
        <dbReference type="Pfam" id="PF13407"/>
    </source>
</evidence>
<comment type="subcellular location">
    <subcellularLocation>
        <location evidence="1">Cell envelope</location>
    </subcellularLocation>
</comment>
<dbReference type="PANTHER" id="PTHR46847">
    <property type="entry name" value="D-ALLOSE-BINDING PERIPLASMIC PROTEIN-RELATED"/>
    <property type="match status" value="1"/>
</dbReference>
<dbReference type="Pfam" id="PF13407">
    <property type="entry name" value="Peripla_BP_4"/>
    <property type="match status" value="1"/>
</dbReference>
<name>A0ABY9X9M4_9BACT</name>
<evidence type="ECO:0000256" key="4">
    <source>
        <dbReference type="SAM" id="MobiDB-lite"/>
    </source>
</evidence>
<dbReference type="RefSeq" id="WP_395812465.1">
    <property type="nucleotide sequence ID" value="NZ_CP043494.1"/>
</dbReference>
<keyword evidence="3 5" id="KW-0732">Signal</keyword>
<feature type="domain" description="Periplasmic binding protein" evidence="6">
    <location>
        <begin position="102"/>
        <end position="321"/>
    </location>
</feature>
<evidence type="ECO:0000256" key="3">
    <source>
        <dbReference type="ARBA" id="ARBA00022729"/>
    </source>
</evidence>
<evidence type="ECO:0000256" key="1">
    <source>
        <dbReference type="ARBA" id="ARBA00004196"/>
    </source>
</evidence>
<dbReference type="InterPro" id="IPR025997">
    <property type="entry name" value="SBP_2_dom"/>
</dbReference>